<evidence type="ECO:0000313" key="2">
    <source>
        <dbReference type="Proteomes" id="UP001623348"/>
    </source>
</evidence>
<dbReference type="AlphaFoldDB" id="A0ABC9WID3"/>
<proteinExistence type="predicted"/>
<keyword evidence="2" id="KW-1185">Reference proteome</keyword>
<sequence length="82" mass="9614">MNNSLLCRNRKATETAFGTSSNHQGRYNSDCQLDEREKKILLRLSEDSHYIHFQRSSRIPQANANQSFLCWRYVHSSMSYKG</sequence>
<organism evidence="1 2">
    <name type="scientific">Grus japonensis</name>
    <name type="common">Japanese crane</name>
    <name type="synonym">Red-crowned crane</name>
    <dbReference type="NCBI Taxonomy" id="30415"/>
    <lineage>
        <taxon>Eukaryota</taxon>
        <taxon>Metazoa</taxon>
        <taxon>Chordata</taxon>
        <taxon>Craniata</taxon>
        <taxon>Vertebrata</taxon>
        <taxon>Euteleostomi</taxon>
        <taxon>Archelosauria</taxon>
        <taxon>Archosauria</taxon>
        <taxon>Dinosauria</taxon>
        <taxon>Saurischia</taxon>
        <taxon>Theropoda</taxon>
        <taxon>Coelurosauria</taxon>
        <taxon>Aves</taxon>
        <taxon>Neognathae</taxon>
        <taxon>Neoaves</taxon>
        <taxon>Gruiformes</taxon>
        <taxon>Gruidae</taxon>
        <taxon>Grus</taxon>
    </lineage>
</organism>
<accession>A0ABC9WID3</accession>
<reference evidence="1 2" key="1">
    <citation type="submission" date="2024-06" db="EMBL/GenBank/DDBJ databases">
        <title>The draft genome of Grus japonensis, version 3.</title>
        <authorList>
            <person name="Nabeshima K."/>
            <person name="Suzuki S."/>
            <person name="Onuma M."/>
        </authorList>
    </citation>
    <scope>NUCLEOTIDE SEQUENCE [LARGE SCALE GENOMIC DNA]</scope>
    <source>
        <strain evidence="1 2">451A</strain>
    </source>
</reference>
<gene>
    <name evidence="1" type="ORF">GRJ2_000922200</name>
</gene>
<comment type="caution">
    <text evidence="1">The sequence shown here is derived from an EMBL/GenBank/DDBJ whole genome shotgun (WGS) entry which is preliminary data.</text>
</comment>
<evidence type="ECO:0000313" key="1">
    <source>
        <dbReference type="EMBL" id="GAB0184569.1"/>
    </source>
</evidence>
<dbReference type="EMBL" id="BAAFJT010000002">
    <property type="protein sequence ID" value="GAB0184569.1"/>
    <property type="molecule type" value="Genomic_DNA"/>
</dbReference>
<dbReference type="Proteomes" id="UP001623348">
    <property type="component" value="Unassembled WGS sequence"/>
</dbReference>
<name>A0ABC9WID3_GRUJA</name>
<protein>
    <submittedName>
        <fullName evidence="1">Uncharacterized protein</fullName>
    </submittedName>
</protein>